<evidence type="ECO:0000259" key="1">
    <source>
        <dbReference type="Pfam" id="PF01738"/>
    </source>
</evidence>
<accession>A0A0C3RFM5</accession>
<evidence type="ECO:0000313" key="2">
    <source>
        <dbReference type="EMBL" id="KIO45591.1"/>
    </source>
</evidence>
<dbReference type="AlphaFoldDB" id="A0A0C3RFM5"/>
<evidence type="ECO:0000313" key="3">
    <source>
        <dbReference type="Proteomes" id="UP000031980"/>
    </source>
</evidence>
<dbReference type="InterPro" id="IPR051411">
    <property type="entry name" value="Polyketide_trans_af380"/>
</dbReference>
<dbReference type="Proteomes" id="UP000031980">
    <property type="component" value="Unassembled WGS sequence"/>
</dbReference>
<gene>
    <name evidence="2" type="ORF">BA92_03760</name>
</gene>
<dbReference type="PANTHER" id="PTHR47751:SF1">
    <property type="entry name" value="SUPERFAMILY HYDROLASE, PUTATIVE (AFU_ORTHOLOGUE AFUA_2G16580)-RELATED"/>
    <property type="match status" value="1"/>
</dbReference>
<organism evidence="2 3">
    <name type="scientific">Sanguibacteroides justesenii</name>
    <dbReference type="NCBI Taxonomy" id="1547597"/>
    <lineage>
        <taxon>Bacteria</taxon>
        <taxon>Pseudomonadati</taxon>
        <taxon>Bacteroidota</taxon>
        <taxon>Bacteroidia</taxon>
        <taxon>Bacteroidales</taxon>
        <taxon>Porphyromonadaceae</taxon>
        <taxon>Sanguibacteroides</taxon>
    </lineage>
</organism>
<proteinExistence type="predicted"/>
<dbReference type="InterPro" id="IPR029058">
    <property type="entry name" value="AB_hydrolase_fold"/>
</dbReference>
<protein>
    <recommendedName>
        <fullName evidence="1">Dienelactone hydrolase domain-containing protein</fullName>
    </recommendedName>
</protein>
<reference evidence="2 3" key="1">
    <citation type="submission" date="2014-07" db="EMBL/GenBank/DDBJ databases">
        <title>Porphyromonadaceae bacterium OUH 308042 = ATCC BAA-2681 = DSM 28342 draft genome.</title>
        <authorList>
            <person name="Sydenham T.V."/>
            <person name="Hasman H."/>
            <person name="Justensen U.S."/>
        </authorList>
    </citation>
    <scope>NUCLEOTIDE SEQUENCE [LARGE SCALE GENOMIC DNA]</scope>
    <source>
        <strain evidence="2 3">OUH 308042</strain>
    </source>
</reference>
<name>A0A0C3RFM5_9PORP</name>
<dbReference type="GO" id="GO:0016787">
    <property type="term" value="F:hydrolase activity"/>
    <property type="evidence" value="ECO:0007669"/>
    <property type="project" value="InterPro"/>
</dbReference>
<keyword evidence="3" id="KW-1185">Reference proteome</keyword>
<sequence>MLLFSVNESGNNIKTKKMMRSYTCEDVILSNENTIKGWLCNPEEAGKKPAVIVLGPQNSKDDKISMRYATRLANYGYVTLCLEETENIKAAIDYLSFKEEVDADKMYAVGICHGTNEVINRSEEEQRLRAIALVSGCYKKKEASQLKTPTIIIHGGENESLESAREIYATIKAEDKMAIWEDSVSRVQYYEDPLVLDKTVKNVYRWFNTH</sequence>
<dbReference type="Gene3D" id="3.40.50.1820">
    <property type="entry name" value="alpha/beta hydrolase"/>
    <property type="match status" value="1"/>
</dbReference>
<dbReference type="EMBL" id="JPIU01000037">
    <property type="protein sequence ID" value="KIO45591.1"/>
    <property type="molecule type" value="Genomic_DNA"/>
</dbReference>
<dbReference type="SUPFAM" id="SSF53474">
    <property type="entry name" value="alpha/beta-Hydrolases"/>
    <property type="match status" value="1"/>
</dbReference>
<dbReference type="PANTHER" id="PTHR47751">
    <property type="entry name" value="SUPERFAMILY HYDROLASE, PUTATIVE (AFU_ORTHOLOGUE AFUA_2G16580)-RELATED"/>
    <property type="match status" value="1"/>
</dbReference>
<dbReference type="InterPro" id="IPR002925">
    <property type="entry name" value="Dienelactn_hydro"/>
</dbReference>
<dbReference type="Pfam" id="PF01738">
    <property type="entry name" value="DLH"/>
    <property type="match status" value="1"/>
</dbReference>
<comment type="caution">
    <text evidence="2">The sequence shown here is derived from an EMBL/GenBank/DDBJ whole genome shotgun (WGS) entry which is preliminary data.</text>
</comment>
<feature type="domain" description="Dienelactone hydrolase" evidence="1">
    <location>
        <begin position="86"/>
        <end position="165"/>
    </location>
</feature>